<comment type="caution">
    <text evidence="2">The sequence shown here is derived from an EMBL/GenBank/DDBJ whole genome shotgun (WGS) entry which is preliminary data.</text>
</comment>
<keyword evidence="3" id="KW-1185">Reference proteome</keyword>
<feature type="region of interest" description="Disordered" evidence="1">
    <location>
        <begin position="380"/>
        <end position="407"/>
    </location>
</feature>
<evidence type="ECO:0000313" key="2">
    <source>
        <dbReference type="EMBL" id="CAJ0606898.1"/>
    </source>
</evidence>
<dbReference type="Proteomes" id="UP001176961">
    <property type="component" value="Unassembled WGS sequence"/>
</dbReference>
<reference evidence="2" key="1">
    <citation type="submission" date="2023-07" db="EMBL/GenBank/DDBJ databases">
        <authorList>
            <consortium name="CYATHOMIX"/>
        </authorList>
    </citation>
    <scope>NUCLEOTIDE SEQUENCE</scope>
    <source>
        <strain evidence="2">N/A</strain>
    </source>
</reference>
<evidence type="ECO:0000256" key="1">
    <source>
        <dbReference type="SAM" id="MobiDB-lite"/>
    </source>
</evidence>
<evidence type="ECO:0000313" key="3">
    <source>
        <dbReference type="Proteomes" id="UP001176961"/>
    </source>
</evidence>
<feature type="compositionally biased region" description="Low complexity" evidence="1">
    <location>
        <begin position="383"/>
        <end position="404"/>
    </location>
</feature>
<sequence length="421" mass="48228">MALREKEGQRLHHPDIFTQKTDYDLSAYYNQALARKEQLSHLDGDDMPTNSIILALPKAFERARTEVVAEDSVKFVVYNHLDDMADQLNKIPISAAMLWVWPEKMPRSDQMRRSMQAVERHLQCGGTLDCFPPPFEKARKDEWEELRKVCVEVVRMLTGPARGFDAKVIDHYGPLEDAVPKLHPATCLGNTFAPAGRSSVRTMVKSGDSLSSTTSTDTQEARRHLRKIYSRAKRIHKEEEAMLALCKNCMQTIRTKKATVDKMREETEAEMLASAGKLDEHIRRVTRILDSVTKMHITDATEAAERLAKLMDIDVDGEEKIDNLRKRIAYLEYHRRSQESIFYRIYCYIYSSIHWLIKKVIEYYEIRRAIVAAMPQETLPSASSSNNVQTPTPSSSTPVSLPTHLSDEEEVTLRGLRMNDK</sequence>
<dbReference type="AlphaFoldDB" id="A0AA36HAC4"/>
<proteinExistence type="predicted"/>
<protein>
    <submittedName>
        <fullName evidence="2">Uncharacterized protein</fullName>
    </submittedName>
</protein>
<gene>
    <name evidence="2" type="ORF">CYNAS_LOCUS18881</name>
</gene>
<accession>A0AA36HAC4</accession>
<dbReference type="EMBL" id="CATQJL010000316">
    <property type="protein sequence ID" value="CAJ0606898.1"/>
    <property type="molecule type" value="Genomic_DNA"/>
</dbReference>
<organism evidence="2 3">
    <name type="scientific">Cylicocyclus nassatus</name>
    <name type="common">Nematode worm</name>
    <dbReference type="NCBI Taxonomy" id="53992"/>
    <lineage>
        <taxon>Eukaryota</taxon>
        <taxon>Metazoa</taxon>
        <taxon>Ecdysozoa</taxon>
        <taxon>Nematoda</taxon>
        <taxon>Chromadorea</taxon>
        <taxon>Rhabditida</taxon>
        <taxon>Rhabditina</taxon>
        <taxon>Rhabditomorpha</taxon>
        <taxon>Strongyloidea</taxon>
        <taxon>Strongylidae</taxon>
        <taxon>Cylicocyclus</taxon>
    </lineage>
</organism>
<name>A0AA36HAC4_CYLNA</name>